<dbReference type="InParanoid" id="A0A2P6NBG6"/>
<evidence type="ECO:0000313" key="2">
    <source>
        <dbReference type="Proteomes" id="UP000241769"/>
    </source>
</evidence>
<keyword evidence="2" id="KW-1185">Reference proteome</keyword>
<sequence>MLLRKNTWCSCQPSFGDLWNHLSAGCITFKIKDVRNLPCESNARCSPSGRKLVSLSDVSTLNCEVPGRLSDVQSTTVQLMQPSSVSDDSQNLALTVLNSDDRGIITFEYPSTGNVRRFLSVNDAAREMLQGFRWNFSYDFWRSVDHVGDTGESMILTGVIFRGLHLKMRRVKVGEKTIVVIHAERSQERNIEADFAFQFGGVQKFSDVEKDLFSRVVAGIRTLLISLTTQDSEGCIRFLAVNENIARAHKLSSPREIRGKSVYQLGCSPSDVEAISELYYSNYNFQTGKSNFTALLNGCTTYQEHRTMCPGVVLSVIMVEPRDAKSAQENKSVDEHRVVSKVWKKKQWDVFVESLLQHVKENQKLASISLHKLPNAFLNDERSVYCYVYRGRCIPSGMKDGLKWTSSRNIISGGRLQRRYFYTVLDDGRKMKRRVMWMSDAPELYVVEHRHLSHCGPIVSNQLVGMDWEVLIDAVSERADARMLQSFAELGEEYFDSAAGQSQRSESDDVSNYVDRVLDHAQMVVDDFDCIIKLTGVAFDLTNL</sequence>
<protein>
    <submittedName>
        <fullName evidence="1">Uncharacterized protein</fullName>
    </submittedName>
</protein>
<gene>
    <name evidence="1" type="ORF">PROFUN_04516</name>
</gene>
<proteinExistence type="predicted"/>
<dbReference type="EMBL" id="MDYQ01000128">
    <property type="protein sequence ID" value="PRP81281.1"/>
    <property type="molecule type" value="Genomic_DNA"/>
</dbReference>
<dbReference type="Proteomes" id="UP000241769">
    <property type="component" value="Unassembled WGS sequence"/>
</dbReference>
<name>A0A2P6NBG6_9EUKA</name>
<accession>A0A2P6NBG6</accession>
<dbReference type="AlphaFoldDB" id="A0A2P6NBG6"/>
<organism evidence="1 2">
    <name type="scientific">Planoprotostelium fungivorum</name>
    <dbReference type="NCBI Taxonomy" id="1890364"/>
    <lineage>
        <taxon>Eukaryota</taxon>
        <taxon>Amoebozoa</taxon>
        <taxon>Evosea</taxon>
        <taxon>Variosea</taxon>
        <taxon>Cavosteliida</taxon>
        <taxon>Cavosteliaceae</taxon>
        <taxon>Planoprotostelium</taxon>
    </lineage>
</organism>
<evidence type="ECO:0000313" key="1">
    <source>
        <dbReference type="EMBL" id="PRP81281.1"/>
    </source>
</evidence>
<comment type="caution">
    <text evidence="1">The sequence shown here is derived from an EMBL/GenBank/DDBJ whole genome shotgun (WGS) entry which is preliminary data.</text>
</comment>
<reference evidence="1 2" key="1">
    <citation type="journal article" date="2018" name="Genome Biol. Evol.">
        <title>Multiple Roots of Fruiting Body Formation in Amoebozoa.</title>
        <authorList>
            <person name="Hillmann F."/>
            <person name="Forbes G."/>
            <person name="Novohradska S."/>
            <person name="Ferling I."/>
            <person name="Riege K."/>
            <person name="Groth M."/>
            <person name="Westermann M."/>
            <person name="Marz M."/>
            <person name="Spaller T."/>
            <person name="Winckler T."/>
            <person name="Schaap P."/>
            <person name="Glockner G."/>
        </authorList>
    </citation>
    <scope>NUCLEOTIDE SEQUENCE [LARGE SCALE GENOMIC DNA]</scope>
    <source>
        <strain evidence="1 2">Jena</strain>
    </source>
</reference>